<name>S4PPC4_9LACO</name>
<gene>
    <name evidence="3" type="ORF">LOT_0918</name>
</gene>
<dbReference type="InterPro" id="IPR025736">
    <property type="entry name" value="PucR_C-HTH_dom"/>
</dbReference>
<dbReference type="OrthoDB" id="9792148at2"/>
<dbReference type="InterPro" id="IPR012914">
    <property type="entry name" value="PucR_dom"/>
</dbReference>
<organism evidence="3 4">
    <name type="scientific">Lentilactobacillus otakiensis DSM 19908 = JCM 15040</name>
    <dbReference type="NCBI Taxonomy" id="1423780"/>
    <lineage>
        <taxon>Bacteria</taxon>
        <taxon>Bacillati</taxon>
        <taxon>Bacillota</taxon>
        <taxon>Bacilli</taxon>
        <taxon>Lactobacillales</taxon>
        <taxon>Lactobacillaceae</taxon>
        <taxon>Lentilactobacillus</taxon>
    </lineage>
</organism>
<dbReference type="AlphaFoldDB" id="S4PPC4"/>
<dbReference type="eggNOG" id="COG3835">
    <property type="taxonomic scope" value="Bacteria"/>
</dbReference>
<proteinExistence type="predicted"/>
<dbReference type="PANTHER" id="PTHR33744:SF15">
    <property type="entry name" value="CARBOHYDRATE DIACID REGULATOR"/>
    <property type="match status" value="1"/>
</dbReference>
<accession>S4PPC4</accession>
<evidence type="ECO:0000313" key="3">
    <source>
        <dbReference type="EMBL" id="GAD16380.1"/>
    </source>
</evidence>
<dbReference type="Pfam" id="PF13556">
    <property type="entry name" value="HTH_30"/>
    <property type="match status" value="1"/>
</dbReference>
<dbReference type="Gene3D" id="1.10.10.2840">
    <property type="entry name" value="PucR C-terminal helix-turn-helix domain"/>
    <property type="match status" value="1"/>
</dbReference>
<evidence type="ECO:0000259" key="1">
    <source>
        <dbReference type="Pfam" id="PF07905"/>
    </source>
</evidence>
<feature type="domain" description="Purine catabolism PurC-like" evidence="1">
    <location>
        <begin position="26"/>
        <end position="126"/>
    </location>
</feature>
<evidence type="ECO:0000259" key="2">
    <source>
        <dbReference type="Pfam" id="PF13556"/>
    </source>
</evidence>
<dbReference type="InterPro" id="IPR051448">
    <property type="entry name" value="CdaR-like_regulators"/>
</dbReference>
<sequence length="395" mass="45431">MIDLQRIVSNEKNRIVQVNQVPLEGRVVNGITIMDSGSADGWAKTGELVITSSKMMPENIDDAKQLIRELVDRKISCLMVKPYTHDKAAEFPHAIIDFGDELNLPLFAIKDHVTSIQVLNSINAQLLEGRRIGKMADLDLDYLLKSNSASEKDFVFISELKGMNLFDLNIRLVKISFAQAPQPNERLSVQLDLVNQIHEFFSHAQRENRIMTYFILEATNGATVISFFNHAQTELPPNDRTRFTTLFKNVNITRFTVFEGVSGMHPAKKIHRAFSEASFGVEVAKTLGWSERPVFYRDVSLWDLVNKISKAQDSRLYPVEMDEILEDPEIYETIKEFFNQNESIKETSETLYTHPNTIRYRLTQIYKQTGLDYRHTNDKFLIYIALIKKMMKNAK</sequence>
<keyword evidence="4" id="KW-1185">Reference proteome</keyword>
<dbReference type="STRING" id="1423780.FD05_GL000322"/>
<protein>
    <submittedName>
        <fullName evidence="3">Purine catabolism regulatory protein-like family protein</fullName>
    </submittedName>
</protein>
<comment type="caution">
    <text evidence="3">The sequence shown here is derived from an EMBL/GenBank/DDBJ whole genome shotgun (WGS) entry which is preliminary data.</text>
</comment>
<dbReference type="InterPro" id="IPR042070">
    <property type="entry name" value="PucR_C-HTH_sf"/>
</dbReference>
<dbReference type="Proteomes" id="UP000016361">
    <property type="component" value="Unassembled WGS sequence"/>
</dbReference>
<dbReference type="PANTHER" id="PTHR33744">
    <property type="entry name" value="CARBOHYDRATE DIACID REGULATOR"/>
    <property type="match status" value="1"/>
</dbReference>
<dbReference type="Pfam" id="PF07905">
    <property type="entry name" value="PucR"/>
    <property type="match status" value="1"/>
</dbReference>
<reference evidence="4" key="1">
    <citation type="journal article" date="2013" name="Genome Announc.">
        <title>Draft Genome Sequence of D-Branched-Chain Amino Acid Producer Lactobacillus otakiensis JCM 15040T, Isolated from a Traditional Japanese Pickle.</title>
        <authorList>
            <person name="Doi K."/>
            <person name="Mori K."/>
            <person name="Mutaguchi Y."/>
            <person name="Tashiro K."/>
            <person name="Fujino Y."/>
            <person name="Ohmori T."/>
            <person name="Kuhara S."/>
            <person name="Ohshima T."/>
        </authorList>
    </citation>
    <scope>NUCLEOTIDE SEQUENCE [LARGE SCALE GENOMIC DNA]</scope>
    <source>
        <strain evidence="4">JCM 15040</strain>
    </source>
</reference>
<dbReference type="EMBL" id="BASH01000002">
    <property type="protein sequence ID" value="GAD16380.1"/>
    <property type="molecule type" value="Genomic_DNA"/>
</dbReference>
<evidence type="ECO:0000313" key="4">
    <source>
        <dbReference type="Proteomes" id="UP000016361"/>
    </source>
</evidence>
<feature type="domain" description="PucR C-terminal helix-turn-helix" evidence="2">
    <location>
        <begin position="332"/>
        <end position="386"/>
    </location>
</feature>